<dbReference type="Proteomes" id="UP000604117">
    <property type="component" value="Unassembled WGS sequence"/>
</dbReference>
<evidence type="ECO:0000313" key="7">
    <source>
        <dbReference type="EMBL" id="GIF73880.1"/>
    </source>
</evidence>
<evidence type="ECO:0000256" key="3">
    <source>
        <dbReference type="ARBA" id="ARBA00023002"/>
    </source>
</evidence>
<reference evidence="7 8" key="1">
    <citation type="submission" date="2021-01" db="EMBL/GenBank/DDBJ databases">
        <title>Whole genome shotgun sequence of Asanoa siamensis NBRC 107932.</title>
        <authorList>
            <person name="Komaki H."/>
            <person name="Tamura T."/>
        </authorList>
    </citation>
    <scope>NUCLEOTIDE SEQUENCE [LARGE SCALE GENOMIC DNA]</scope>
    <source>
        <strain evidence="7 8">NBRC 107932</strain>
    </source>
</reference>
<organism evidence="7 8">
    <name type="scientific">Asanoa siamensis</name>
    <dbReference type="NCBI Taxonomy" id="926357"/>
    <lineage>
        <taxon>Bacteria</taxon>
        <taxon>Bacillati</taxon>
        <taxon>Actinomycetota</taxon>
        <taxon>Actinomycetes</taxon>
        <taxon>Micromonosporales</taxon>
        <taxon>Micromonosporaceae</taxon>
        <taxon>Asanoa</taxon>
    </lineage>
</organism>
<dbReference type="Gene3D" id="1.10.1040.10">
    <property type="entry name" value="N-(1-d-carboxylethyl)-l-norvaline Dehydrogenase, domain 2"/>
    <property type="match status" value="1"/>
</dbReference>
<dbReference type="SUPFAM" id="SSF51735">
    <property type="entry name" value="NAD(P)-binding Rossmann-fold domains"/>
    <property type="match status" value="1"/>
</dbReference>
<gene>
    <name evidence="7" type="ORF">Asi02nite_33980</name>
</gene>
<evidence type="ECO:0000256" key="1">
    <source>
        <dbReference type="ARBA" id="ARBA00007870"/>
    </source>
</evidence>
<keyword evidence="4" id="KW-0566">Pantothenate biosynthesis</keyword>
<comment type="pathway">
    <text evidence="4">Cofactor biosynthesis; (R)-pantothenate biosynthesis; (R)-pantoate from 3-methyl-2-oxobutanoate: step 2/2.</text>
</comment>
<dbReference type="InterPro" id="IPR013332">
    <property type="entry name" value="KPR_N"/>
</dbReference>
<dbReference type="InterPro" id="IPR003710">
    <property type="entry name" value="ApbA"/>
</dbReference>
<dbReference type="Gene3D" id="3.40.50.720">
    <property type="entry name" value="NAD(P)-binding Rossmann-like Domain"/>
    <property type="match status" value="1"/>
</dbReference>
<dbReference type="EC" id="1.1.1.169" evidence="4"/>
<dbReference type="Pfam" id="PF08546">
    <property type="entry name" value="ApbA_C"/>
    <property type="match status" value="1"/>
</dbReference>
<sequence length="307" mass="32057">MRILVIGAGAVGGYFGARLARAGRDVTFLVRPRRAADLAERGLRIREPDSAPERVDVTTVERVAEPYDIVLLAVKGYALDGAIRDLSPAVGPRTTIVPFLNGLAHIDTLVAAFGVKVYGGVCYVATTLTDDGEIVRLGGPVRMSYGPLSGAPAQGAQEVHEALSDAGFDSALSDAIETEMWEKWVFLASVTAVNCLGRGTVGDVNAVPGGADLATAIADEAGRVARAAGFPPRPEATRGLLGTLTATGGTTTSSVYRDLRAGRRVERDAIVGDLVRRARDLEVPTPLLAAADVNLAVYERGLAPAPT</sequence>
<comment type="function">
    <text evidence="4">Catalyzes the NADPH-dependent reduction of ketopantoate into pantoic acid.</text>
</comment>
<keyword evidence="2 4" id="KW-0521">NADP</keyword>
<dbReference type="NCBIfam" id="TIGR00745">
    <property type="entry name" value="apbA_panE"/>
    <property type="match status" value="1"/>
</dbReference>
<dbReference type="EMBL" id="BONE01000025">
    <property type="protein sequence ID" value="GIF73880.1"/>
    <property type="molecule type" value="Genomic_DNA"/>
</dbReference>
<dbReference type="InterPro" id="IPR051402">
    <property type="entry name" value="KPR-Related"/>
</dbReference>
<evidence type="ECO:0000313" key="8">
    <source>
        <dbReference type="Proteomes" id="UP000604117"/>
    </source>
</evidence>
<feature type="domain" description="Ketopantoate reductase N-terminal" evidence="5">
    <location>
        <begin position="3"/>
        <end position="149"/>
    </location>
</feature>
<accession>A0ABQ4CRH5</accession>
<evidence type="ECO:0000256" key="2">
    <source>
        <dbReference type="ARBA" id="ARBA00022857"/>
    </source>
</evidence>
<dbReference type="InterPro" id="IPR013752">
    <property type="entry name" value="KPA_reductase"/>
</dbReference>
<evidence type="ECO:0000259" key="5">
    <source>
        <dbReference type="Pfam" id="PF02558"/>
    </source>
</evidence>
<dbReference type="InterPro" id="IPR008927">
    <property type="entry name" value="6-PGluconate_DH-like_C_sf"/>
</dbReference>
<dbReference type="InterPro" id="IPR036291">
    <property type="entry name" value="NAD(P)-bd_dom_sf"/>
</dbReference>
<evidence type="ECO:0000256" key="4">
    <source>
        <dbReference type="RuleBase" id="RU362068"/>
    </source>
</evidence>
<dbReference type="RefSeq" id="WP_203714024.1">
    <property type="nucleotide sequence ID" value="NZ_BONE01000025.1"/>
</dbReference>
<feature type="domain" description="Ketopantoate reductase C-terminal" evidence="6">
    <location>
        <begin position="176"/>
        <end position="289"/>
    </location>
</feature>
<dbReference type="SUPFAM" id="SSF48179">
    <property type="entry name" value="6-phosphogluconate dehydrogenase C-terminal domain-like"/>
    <property type="match status" value="1"/>
</dbReference>
<comment type="similarity">
    <text evidence="1 4">Belongs to the ketopantoate reductase family.</text>
</comment>
<keyword evidence="8" id="KW-1185">Reference proteome</keyword>
<protein>
    <recommendedName>
        <fullName evidence="4">2-dehydropantoate 2-reductase</fullName>
        <ecNumber evidence="4">1.1.1.169</ecNumber>
    </recommendedName>
    <alternativeName>
        <fullName evidence="4">Ketopantoate reductase</fullName>
    </alternativeName>
</protein>
<evidence type="ECO:0000259" key="6">
    <source>
        <dbReference type="Pfam" id="PF08546"/>
    </source>
</evidence>
<proteinExistence type="inferred from homology"/>
<dbReference type="PANTHER" id="PTHR21708">
    <property type="entry name" value="PROBABLE 2-DEHYDROPANTOATE 2-REDUCTASE"/>
    <property type="match status" value="1"/>
</dbReference>
<comment type="catalytic activity">
    <reaction evidence="4">
        <text>(R)-pantoate + NADP(+) = 2-dehydropantoate + NADPH + H(+)</text>
        <dbReference type="Rhea" id="RHEA:16233"/>
        <dbReference type="ChEBI" id="CHEBI:11561"/>
        <dbReference type="ChEBI" id="CHEBI:15378"/>
        <dbReference type="ChEBI" id="CHEBI:15980"/>
        <dbReference type="ChEBI" id="CHEBI:57783"/>
        <dbReference type="ChEBI" id="CHEBI:58349"/>
        <dbReference type="EC" id="1.1.1.169"/>
    </reaction>
</comment>
<name>A0ABQ4CRH5_9ACTN</name>
<dbReference type="PANTHER" id="PTHR21708:SF26">
    <property type="entry name" value="2-DEHYDROPANTOATE 2-REDUCTASE"/>
    <property type="match status" value="1"/>
</dbReference>
<keyword evidence="3 4" id="KW-0560">Oxidoreductase</keyword>
<dbReference type="Pfam" id="PF02558">
    <property type="entry name" value="ApbA"/>
    <property type="match status" value="1"/>
</dbReference>
<dbReference type="InterPro" id="IPR013328">
    <property type="entry name" value="6PGD_dom2"/>
</dbReference>
<comment type="caution">
    <text evidence="7">The sequence shown here is derived from an EMBL/GenBank/DDBJ whole genome shotgun (WGS) entry which is preliminary data.</text>
</comment>